<reference evidence="2 3" key="1">
    <citation type="submission" date="2018-11" db="EMBL/GenBank/DDBJ databases">
        <title>Genome sequence of strain 7197.</title>
        <authorList>
            <person name="Gao J."/>
            <person name="Sun J."/>
        </authorList>
    </citation>
    <scope>NUCLEOTIDE SEQUENCE [LARGE SCALE GENOMIC DNA]</scope>
    <source>
        <strain evidence="2 3">7197</strain>
    </source>
</reference>
<dbReference type="AlphaFoldDB" id="A0A3N9P976"/>
<organism evidence="2 3">
    <name type="scientific">Paenibacillus rhizophilus</name>
    <dbReference type="NCBI Taxonomy" id="1850366"/>
    <lineage>
        <taxon>Bacteria</taxon>
        <taxon>Bacillati</taxon>
        <taxon>Bacillota</taxon>
        <taxon>Bacilli</taxon>
        <taxon>Bacillales</taxon>
        <taxon>Paenibacillaceae</taxon>
        <taxon>Paenibacillus</taxon>
    </lineage>
</organism>
<feature type="region of interest" description="Disordered" evidence="1">
    <location>
        <begin position="50"/>
        <end position="75"/>
    </location>
</feature>
<accession>A0A3N9P976</accession>
<dbReference type="OrthoDB" id="2636156at2"/>
<evidence type="ECO:0000256" key="1">
    <source>
        <dbReference type="SAM" id="MobiDB-lite"/>
    </source>
</evidence>
<gene>
    <name evidence="2" type="ORF">EH198_06865</name>
</gene>
<dbReference type="EMBL" id="RQPI01000002">
    <property type="protein sequence ID" value="RQW12761.1"/>
    <property type="molecule type" value="Genomic_DNA"/>
</dbReference>
<sequence>MIKSRMGLILGAAALLLTLSPEARKTVRRWAVKGTETVLDLTEMARDAGAAGRSKLQSLTTHDEEIIPDQAERQR</sequence>
<dbReference type="RefSeq" id="WP_124694798.1">
    <property type="nucleotide sequence ID" value="NZ_JBHUFE010000008.1"/>
</dbReference>
<name>A0A3N9P976_9BACL</name>
<proteinExistence type="predicted"/>
<keyword evidence="3" id="KW-1185">Reference proteome</keyword>
<comment type="caution">
    <text evidence="2">The sequence shown here is derived from an EMBL/GenBank/DDBJ whole genome shotgun (WGS) entry which is preliminary data.</text>
</comment>
<protein>
    <submittedName>
        <fullName evidence="2">Uncharacterized protein</fullName>
    </submittedName>
</protein>
<evidence type="ECO:0000313" key="3">
    <source>
        <dbReference type="Proteomes" id="UP000282529"/>
    </source>
</evidence>
<dbReference type="Proteomes" id="UP000282529">
    <property type="component" value="Unassembled WGS sequence"/>
</dbReference>
<feature type="compositionally biased region" description="Basic and acidic residues" evidence="1">
    <location>
        <begin position="61"/>
        <end position="75"/>
    </location>
</feature>
<evidence type="ECO:0000313" key="2">
    <source>
        <dbReference type="EMBL" id="RQW12761.1"/>
    </source>
</evidence>